<reference evidence="1 2" key="1">
    <citation type="journal article" date="1994" name="Int. J. Syst. Bacteriol.">
        <title>Phylogenetic positions of novel aerobic, bacteriochlorophyll a-containing bacteria and description of Roseococcus thiosulfatophilus gen. nov., sp. nov., Erythromicrobium ramosum gen. nov., sp. nov., and Erythrobacter litoralis sp. nov.</title>
        <authorList>
            <person name="Yurkov V."/>
            <person name="Stackebrandt E."/>
            <person name="Holmes A."/>
            <person name="Fuerst J.A."/>
            <person name="Hugenholtz P."/>
            <person name="Golecki J."/>
            <person name="Gad'on N."/>
            <person name="Gorlenko V.M."/>
            <person name="Kompantseva E.I."/>
            <person name="Drews G."/>
        </authorList>
    </citation>
    <scope>NUCLEOTIDE SEQUENCE [LARGE SCALE GENOMIC DNA]</scope>
    <source>
        <strain evidence="1 2">KR-99</strain>
    </source>
</reference>
<dbReference type="RefSeq" id="WP_181268323.1">
    <property type="nucleotide sequence ID" value="NZ_BAAAGB010000001.1"/>
</dbReference>
<accession>A0A7V8U9Y3</accession>
<gene>
    <name evidence="1" type="ORF">FG486_16365</name>
</gene>
<evidence type="ECO:0000313" key="1">
    <source>
        <dbReference type="EMBL" id="MBA1375920.1"/>
    </source>
</evidence>
<keyword evidence="2" id="KW-1185">Reference proteome</keyword>
<dbReference type="Proteomes" id="UP000589292">
    <property type="component" value="Unassembled WGS sequence"/>
</dbReference>
<dbReference type="AlphaFoldDB" id="A0A7V8U9Y3"/>
<comment type="caution">
    <text evidence="1">The sequence shown here is derived from an EMBL/GenBank/DDBJ whole genome shotgun (WGS) entry which is preliminary data.</text>
</comment>
<evidence type="ECO:0000313" key="2">
    <source>
        <dbReference type="Proteomes" id="UP000589292"/>
    </source>
</evidence>
<sequence>MSLIGQFHSTQSGYAGRIRTFAIDAELVLVPAEHSEAENAPDYRIHLGAADDGTEVGPEVGAAWKRTGEKAGDYVSLQIDDPTFGHPIRANLFQSADDKSAWGLHWNRPPKRAERD</sequence>
<dbReference type="InterPro" id="IPR007948">
    <property type="entry name" value="DUF736"/>
</dbReference>
<protein>
    <submittedName>
        <fullName evidence="1">DUF736 domain-containing protein</fullName>
    </submittedName>
</protein>
<dbReference type="Pfam" id="PF05284">
    <property type="entry name" value="DUF736"/>
    <property type="match status" value="1"/>
</dbReference>
<name>A0A7V8U9Y3_9SPHN</name>
<organism evidence="1 2">
    <name type="scientific">Sphingomonas ursincola</name>
    <dbReference type="NCBI Taxonomy" id="56361"/>
    <lineage>
        <taxon>Bacteria</taxon>
        <taxon>Pseudomonadati</taxon>
        <taxon>Pseudomonadota</taxon>
        <taxon>Alphaproteobacteria</taxon>
        <taxon>Sphingomonadales</taxon>
        <taxon>Sphingomonadaceae</taxon>
        <taxon>Sphingomonas</taxon>
    </lineage>
</organism>
<proteinExistence type="predicted"/>
<dbReference type="EMBL" id="VDES01000003">
    <property type="protein sequence ID" value="MBA1375920.1"/>
    <property type="molecule type" value="Genomic_DNA"/>
</dbReference>